<dbReference type="Proteomes" id="UP000190285">
    <property type="component" value="Unassembled WGS sequence"/>
</dbReference>
<evidence type="ECO:0000313" key="6">
    <source>
        <dbReference type="EMBL" id="SKC91627.1"/>
    </source>
</evidence>
<dbReference type="STRING" id="36842.SAMN02194393_05358"/>
<keyword evidence="7" id="KW-1185">Reference proteome</keyword>
<evidence type="ECO:0000256" key="4">
    <source>
        <dbReference type="ARBA" id="ARBA00022833"/>
    </source>
</evidence>
<dbReference type="SUPFAM" id="SSF51556">
    <property type="entry name" value="Metallo-dependent hydrolases"/>
    <property type="match status" value="1"/>
</dbReference>
<evidence type="ECO:0000259" key="5">
    <source>
        <dbReference type="Pfam" id="PF01979"/>
    </source>
</evidence>
<dbReference type="GO" id="GO:0008892">
    <property type="term" value="F:guanine deaminase activity"/>
    <property type="evidence" value="ECO:0007669"/>
    <property type="project" value="TreeGrafter"/>
</dbReference>
<name>A0A1T5MTR5_9FIRM</name>
<accession>A0A1T5MTR5</accession>
<dbReference type="GO" id="GO:0008270">
    <property type="term" value="F:zinc ion binding"/>
    <property type="evidence" value="ECO:0007669"/>
    <property type="project" value="TreeGrafter"/>
</dbReference>
<feature type="domain" description="Amidohydrolase-related" evidence="5">
    <location>
        <begin position="59"/>
        <end position="417"/>
    </location>
</feature>
<dbReference type="AlphaFoldDB" id="A0A1T5MTR5"/>
<keyword evidence="4" id="KW-0862">Zinc</keyword>
<evidence type="ECO:0000313" key="7">
    <source>
        <dbReference type="Proteomes" id="UP000190285"/>
    </source>
</evidence>
<dbReference type="InterPro" id="IPR032466">
    <property type="entry name" value="Metal_Hydrolase"/>
</dbReference>
<evidence type="ECO:0000256" key="1">
    <source>
        <dbReference type="ARBA" id="ARBA00001947"/>
    </source>
</evidence>
<dbReference type="OrthoDB" id="9807210at2"/>
<dbReference type="InterPro" id="IPR006680">
    <property type="entry name" value="Amidohydro-rel"/>
</dbReference>
<organism evidence="6 7">
    <name type="scientific">Maledivibacter halophilus</name>
    <dbReference type="NCBI Taxonomy" id="36842"/>
    <lineage>
        <taxon>Bacteria</taxon>
        <taxon>Bacillati</taxon>
        <taxon>Bacillota</taxon>
        <taxon>Clostridia</taxon>
        <taxon>Peptostreptococcales</taxon>
        <taxon>Caminicellaceae</taxon>
        <taxon>Maledivibacter</taxon>
    </lineage>
</organism>
<keyword evidence="2" id="KW-0479">Metal-binding</keyword>
<reference evidence="6 7" key="1">
    <citation type="submission" date="2017-02" db="EMBL/GenBank/DDBJ databases">
        <authorList>
            <person name="Peterson S.W."/>
        </authorList>
    </citation>
    <scope>NUCLEOTIDE SEQUENCE [LARGE SCALE GENOMIC DNA]</scope>
    <source>
        <strain evidence="6 7">M1</strain>
    </source>
</reference>
<dbReference type="InterPro" id="IPR051607">
    <property type="entry name" value="Metallo-dep_hydrolases"/>
</dbReference>
<dbReference type="Gene3D" id="3.20.20.140">
    <property type="entry name" value="Metal-dependent hydrolases"/>
    <property type="match status" value="1"/>
</dbReference>
<dbReference type="Pfam" id="PF01979">
    <property type="entry name" value="Amidohydro_1"/>
    <property type="match status" value="1"/>
</dbReference>
<evidence type="ECO:0000256" key="2">
    <source>
        <dbReference type="ARBA" id="ARBA00022723"/>
    </source>
</evidence>
<dbReference type="PANTHER" id="PTHR11271:SF6">
    <property type="entry name" value="GUANINE DEAMINASE"/>
    <property type="match status" value="1"/>
</dbReference>
<dbReference type="PANTHER" id="PTHR11271">
    <property type="entry name" value="GUANINE DEAMINASE"/>
    <property type="match status" value="1"/>
</dbReference>
<protein>
    <submittedName>
        <fullName evidence="6">Guanine deaminase</fullName>
    </submittedName>
</protein>
<dbReference type="Gene3D" id="2.30.40.10">
    <property type="entry name" value="Urease, subunit C, domain 1"/>
    <property type="match status" value="1"/>
</dbReference>
<dbReference type="SUPFAM" id="SSF51338">
    <property type="entry name" value="Composite domain of metallo-dependent hydrolases"/>
    <property type="match status" value="2"/>
</dbReference>
<gene>
    <name evidence="6" type="ORF">SAMN02194393_05358</name>
</gene>
<sequence length="421" mass="47994">MNETLVLKGNIIFTKNTDKFEIYNNAFIVSIDGKVKGIYKELPKEYSNCKIRNYGNKLIIPSFVDLHLHASQFLQCGMGMTKQLLEWLNDYTFDLEKEFQNEEFAKEVYTKFADKLVDSGTLRACIFASSSTKGTEILFEILKKKGIGAYIGKVNMDRNAPNFIIESTEESIKGTEYLIKKYKNEKLVKPIITPRFAPTSTDELLEKLGELTKEYSLPVQSHLSENINEINWVKELFPDSKYYLDVYDKYYLFGHTKTAMAHGIHLSDEELNIIKGKNVILVHCPDSNINVRSGIMPLRKYLNMGIPIGLGSDIAGGHKIALNEAMVRAIQLSKLLSINNPEYKPLTIPEVFYLGTKGGGNFFGKTGSFEEGYLFDALVIEDDKLIADRYSLEDRLERFLYLGDDRNIIARYVEGKEIKQI</sequence>
<dbReference type="InterPro" id="IPR011059">
    <property type="entry name" value="Metal-dep_hydrolase_composite"/>
</dbReference>
<evidence type="ECO:0000256" key="3">
    <source>
        <dbReference type="ARBA" id="ARBA00022801"/>
    </source>
</evidence>
<keyword evidence="3" id="KW-0378">Hydrolase</keyword>
<dbReference type="EMBL" id="FUZT01000025">
    <property type="protein sequence ID" value="SKC91627.1"/>
    <property type="molecule type" value="Genomic_DNA"/>
</dbReference>
<comment type="cofactor">
    <cofactor evidence="1">
        <name>Zn(2+)</name>
        <dbReference type="ChEBI" id="CHEBI:29105"/>
    </cofactor>
</comment>
<dbReference type="GO" id="GO:0046098">
    <property type="term" value="P:guanine metabolic process"/>
    <property type="evidence" value="ECO:0007669"/>
    <property type="project" value="TreeGrafter"/>
</dbReference>
<proteinExistence type="predicted"/>
<dbReference type="RefSeq" id="WP_079495922.1">
    <property type="nucleotide sequence ID" value="NZ_FUZT01000025.1"/>
</dbReference>
<dbReference type="GO" id="GO:0005829">
    <property type="term" value="C:cytosol"/>
    <property type="evidence" value="ECO:0007669"/>
    <property type="project" value="TreeGrafter"/>
</dbReference>